<sequence>MLEEVEPPPGPAGLDVRRFRLRPHLHDLTATPAQRREAWASFRSVRIAVGVLAYYSLKVNSRSVERMTELLEGKVEHVIRVSGKTVLENEMCRCVVDAFSTTVQPRRSARRSKFAIPRSWLKLSRLQTREIAAEYKEKYERAERGRLEAIRMLRDRSSASDPLTEKLARLAAMAASLGPDAGMPEQG</sequence>
<evidence type="ECO:0000313" key="2">
    <source>
        <dbReference type="Proteomes" id="UP000732399"/>
    </source>
</evidence>
<proteinExistence type="predicted"/>
<accession>A0ABX1CQ32</accession>
<dbReference type="Proteomes" id="UP000732399">
    <property type="component" value="Unassembled WGS sequence"/>
</dbReference>
<protein>
    <submittedName>
        <fullName evidence="1">Uncharacterized protein</fullName>
    </submittedName>
</protein>
<comment type="caution">
    <text evidence="1">The sequence shown here is derived from an EMBL/GenBank/DDBJ whole genome shotgun (WGS) entry which is preliminary data.</text>
</comment>
<dbReference type="RefSeq" id="WP_168135612.1">
    <property type="nucleotide sequence ID" value="NZ_JAAVJH010000012.1"/>
</dbReference>
<keyword evidence="2" id="KW-1185">Reference proteome</keyword>
<reference evidence="1 2" key="1">
    <citation type="submission" date="2020-03" db="EMBL/GenBank/DDBJ databases">
        <authorList>
            <person name="Wang L."/>
            <person name="He N."/>
            <person name="Li Y."/>
            <person name="Fang Y."/>
            <person name="Zhang F."/>
        </authorList>
    </citation>
    <scope>NUCLEOTIDE SEQUENCE [LARGE SCALE GENOMIC DNA]</scope>
    <source>
        <strain evidence="1 2">36D10-4-7</strain>
    </source>
</reference>
<dbReference type="EMBL" id="JAAVJH010000012">
    <property type="protein sequence ID" value="NJR80055.1"/>
    <property type="molecule type" value="Genomic_DNA"/>
</dbReference>
<name>A0ABX1CQ32_9SPHN</name>
<organism evidence="1 2">
    <name type="scientific">Sphingomonas corticis</name>
    <dbReference type="NCBI Taxonomy" id="2722791"/>
    <lineage>
        <taxon>Bacteria</taxon>
        <taxon>Pseudomonadati</taxon>
        <taxon>Pseudomonadota</taxon>
        <taxon>Alphaproteobacteria</taxon>
        <taxon>Sphingomonadales</taxon>
        <taxon>Sphingomonadaceae</taxon>
        <taxon>Sphingomonas</taxon>
    </lineage>
</organism>
<gene>
    <name evidence="1" type="ORF">HBH26_15840</name>
</gene>
<evidence type="ECO:0000313" key="1">
    <source>
        <dbReference type="EMBL" id="NJR80055.1"/>
    </source>
</evidence>